<reference evidence="2 3" key="1">
    <citation type="journal article" date="2018" name="Nat. Ecol. Evol.">
        <title>Shark genomes provide insights into elasmobranch evolution and the origin of vertebrates.</title>
        <authorList>
            <person name="Hara Y"/>
            <person name="Yamaguchi K"/>
            <person name="Onimaru K"/>
            <person name="Kadota M"/>
            <person name="Koyanagi M"/>
            <person name="Keeley SD"/>
            <person name="Tatsumi K"/>
            <person name="Tanaka K"/>
            <person name="Motone F"/>
            <person name="Kageyama Y"/>
            <person name="Nozu R"/>
            <person name="Adachi N"/>
            <person name="Nishimura O"/>
            <person name="Nakagawa R"/>
            <person name="Tanegashima C"/>
            <person name="Kiyatake I"/>
            <person name="Matsumoto R"/>
            <person name="Murakumo K"/>
            <person name="Nishida K"/>
            <person name="Terakita A"/>
            <person name="Kuratani S"/>
            <person name="Sato K"/>
            <person name="Hyodo S Kuraku.S."/>
        </authorList>
    </citation>
    <scope>NUCLEOTIDE SEQUENCE [LARGE SCALE GENOMIC DNA]</scope>
</reference>
<organism evidence="2 3">
    <name type="scientific">Chiloscyllium punctatum</name>
    <name type="common">Brownbanded bambooshark</name>
    <name type="synonym">Hemiscyllium punctatum</name>
    <dbReference type="NCBI Taxonomy" id="137246"/>
    <lineage>
        <taxon>Eukaryota</taxon>
        <taxon>Metazoa</taxon>
        <taxon>Chordata</taxon>
        <taxon>Craniata</taxon>
        <taxon>Vertebrata</taxon>
        <taxon>Chondrichthyes</taxon>
        <taxon>Elasmobranchii</taxon>
        <taxon>Galeomorphii</taxon>
        <taxon>Galeoidea</taxon>
        <taxon>Orectolobiformes</taxon>
        <taxon>Hemiscylliidae</taxon>
        <taxon>Chiloscyllium</taxon>
    </lineage>
</organism>
<dbReference type="Proteomes" id="UP000287033">
    <property type="component" value="Unassembled WGS sequence"/>
</dbReference>
<evidence type="ECO:0000256" key="1">
    <source>
        <dbReference type="SAM" id="MobiDB-lite"/>
    </source>
</evidence>
<comment type="caution">
    <text evidence="2">The sequence shown here is derived from an EMBL/GenBank/DDBJ whole genome shotgun (WGS) entry which is preliminary data.</text>
</comment>
<sequence>MLTKKISGYVSARPAGARPLDAPRSRDAPPAFKHFFLARRPPLSSLLSSKCSIGTSVHRLPSWLMSSVFRNLTPVMNVLRND</sequence>
<protein>
    <submittedName>
        <fullName evidence="2">Uncharacterized protein</fullName>
    </submittedName>
</protein>
<feature type="region of interest" description="Disordered" evidence="1">
    <location>
        <begin position="1"/>
        <end position="26"/>
    </location>
</feature>
<accession>A0A401RUN4</accession>
<evidence type="ECO:0000313" key="2">
    <source>
        <dbReference type="EMBL" id="GCC21832.1"/>
    </source>
</evidence>
<evidence type="ECO:0000313" key="3">
    <source>
        <dbReference type="Proteomes" id="UP000287033"/>
    </source>
</evidence>
<name>A0A401RUN4_CHIPU</name>
<proteinExistence type="predicted"/>
<dbReference type="AlphaFoldDB" id="A0A401RUN4"/>
<keyword evidence="3" id="KW-1185">Reference proteome</keyword>
<dbReference type="EMBL" id="BEZZ01002497">
    <property type="protein sequence ID" value="GCC21832.1"/>
    <property type="molecule type" value="Genomic_DNA"/>
</dbReference>
<gene>
    <name evidence="2" type="ORF">chiPu_0020292</name>
</gene>